<reference evidence="4" key="1">
    <citation type="journal article" date="2019" name="Int. J. Syst. Evol. Microbiol.">
        <title>The Global Catalogue of Microorganisms (GCM) 10K type strain sequencing project: providing services to taxonomists for standard genome sequencing and annotation.</title>
        <authorList>
            <consortium name="The Broad Institute Genomics Platform"/>
            <consortium name="The Broad Institute Genome Sequencing Center for Infectious Disease"/>
            <person name="Wu L."/>
            <person name="Ma J."/>
        </authorList>
    </citation>
    <scope>NUCLEOTIDE SEQUENCE [LARGE SCALE GENOMIC DNA]</scope>
    <source>
        <strain evidence="4">JCM 18324</strain>
    </source>
</reference>
<dbReference type="Proteomes" id="UP001501147">
    <property type="component" value="Unassembled WGS sequence"/>
</dbReference>
<comment type="caution">
    <text evidence="3">The sequence shown here is derived from an EMBL/GenBank/DDBJ whole genome shotgun (WGS) entry which is preliminary data.</text>
</comment>
<accession>A0ABP9AA98</accession>
<feature type="domain" description="DUF397" evidence="2">
    <location>
        <begin position="13"/>
        <end position="32"/>
    </location>
</feature>
<gene>
    <name evidence="3" type="ORF">GCM10023329_27410</name>
</gene>
<evidence type="ECO:0000256" key="1">
    <source>
        <dbReference type="SAM" id="MobiDB-lite"/>
    </source>
</evidence>
<evidence type="ECO:0000259" key="2">
    <source>
        <dbReference type="Pfam" id="PF04149"/>
    </source>
</evidence>
<evidence type="ECO:0000313" key="4">
    <source>
        <dbReference type="Proteomes" id="UP001501147"/>
    </source>
</evidence>
<keyword evidence="4" id="KW-1185">Reference proteome</keyword>
<name>A0ABP9AA98_9ACTN</name>
<proteinExistence type="predicted"/>
<protein>
    <submittedName>
        <fullName evidence="3">DUF397 domain-containing protein</fullName>
    </submittedName>
</protein>
<dbReference type="EMBL" id="BAABJV010000005">
    <property type="protein sequence ID" value="GAA4777044.1"/>
    <property type="molecule type" value="Genomic_DNA"/>
</dbReference>
<feature type="region of interest" description="Disordered" evidence="1">
    <location>
        <begin position="1"/>
        <end position="24"/>
    </location>
</feature>
<feature type="domain" description="DUF397" evidence="2">
    <location>
        <begin position="33"/>
        <end position="86"/>
    </location>
</feature>
<organism evidence="3 4">
    <name type="scientific">Streptomyces sanyensis</name>
    <dbReference type="NCBI Taxonomy" id="568869"/>
    <lineage>
        <taxon>Bacteria</taxon>
        <taxon>Bacillati</taxon>
        <taxon>Actinomycetota</taxon>
        <taxon>Actinomycetes</taxon>
        <taxon>Kitasatosporales</taxon>
        <taxon>Streptomycetaceae</taxon>
        <taxon>Streptomyces</taxon>
    </lineage>
</organism>
<dbReference type="InterPro" id="IPR007278">
    <property type="entry name" value="DUF397"/>
</dbReference>
<feature type="compositionally biased region" description="Basic and acidic residues" evidence="1">
    <location>
        <begin position="1"/>
        <end position="11"/>
    </location>
</feature>
<dbReference type="RefSeq" id="WP_345613651.1">
    <property type="nucleotide sequence ID" value="NZ_BAABJV010000005.1"/>
</dbReference>
<evidence type="ECO:0000313" key="3">
    <source>
        <dbReference type="EMBL" id="GAA4777044.1"/>
    </source>
</evidence>
<dbReference type="Pfam" id="PF04149">
    <property type="entry name" value="DUF397"/>
    <property type="match status" value="2"/>
</dbReference>
<sequence length="89" mass="9068">MKSSSPEHDLRSAVWSTSSYSGGSGGNCVEVALAWRKSSHSGGEGGNCLEVAEGHPGIVPVRDSKAPDGPKLVFGADAWSAFLGGLGRP</sequence>